<dbReference type="PIRSF" id="PIRSF039099">
    <property type="entry name" value="APP-BP1"/>
    <property type="match status" value="1"/>
</dbReference>
<comment type="function">
    <text evidence="5">Regulatory subunit of the dimeric UBA3-ULA1 E1 enzyme.</text>
</comment>
<dbReference type="FunFam" id="3.40.50.720:FF:000475">
    <property type="entry name" value="NEDD8-activating enzyme E1 regulatory subunit"/>
    <property type="match status" value="1"/>
</dbReference>
<evidence type="ECO:0000259" key="7">
    <source>
        <dbReference type="Pfam" id="PF00899"/>
    </source>
</evidence>
<dbReference type="Pfam" id="PF00899">
    <property type="entry name" value="ThiF"/>
    <property type="match status" value="1"/>
</dbReference>
<organism evidence="8 9">
    <name type="scientific">Kockovaella imperatae</name>
    <dbReference type="NCBI Taxonomy" id="4999"/>
    <lineage>
        <taxon>Eukaryota</taxon>
        <taxon>Fungi</taxon>
        <taxon>Dikarya</taxon>
        <taxon>Basidiomycota</taxon>
        <taxon>Agaricomycotina</taxon>
        <taxon>Tremellomycetes</taxon>
        <taxon>Tremellales</taxon>
        <taxon>Cuniculitremaceae</taxon>
        <taxon>Kockovaella</taxon>
    </lineage>
</organism>
<dbReference type="STRING" id="4999.A0A1Y1UH50"/>
<proteinExistence type="inferred from homology"/>
<protein>
    <recommendedName>
        <fullName evidence="3 5">NEDD8-activating enzyme E1 regulatory subunit</fullName>
    </recommendedName>
</protein>
<dbReference type="FunCoup" id="A0A1Y1UH50">
    <property type="interactions" value="780"/>
</dbReference>
<dbReference type="EMBL" id="NBSH01000006">
    <property type="protein sequence ID" value="ORX37378.1"/>
    <property type="molecule type" value="Genomic_DNA"/>
</dbReference>
<feature type="domain" description="THIF-type NAD/FAD binding fold" evidence="7">
    <location>
        <begin position="49"/>
        <end position="566"/>
    </location>
</feature>
<feature type="region of interest" description="Disordered" evidence="6">
    <location>
        <begin position="1"/>
        <end position="45"/>
    </location>
</feature>
<comment type="pathway">
    <text evidence="1 5">Protein modification; protein neddylation.</text>
</comment>
<keyword evidence="4 5" id="KW-0833">Ubl conjugation pathway</keyword>
<sequence>MPTRPSDSEVTTTRPTKIPKMEDSIDVVSASTATAPIPSYRPDAKERRYDRQLRLWASSGQKSLEQARVLLVGCNATGCQSLKNLVLPGISHFTILTDAKTTAQDVATNFFLHPESLGQNVADEAVKYLKELNPAVEGVANVQDPATLLKSEPDFFTSFTLALCCDVDPDLELSIADLLWQHSSTPGNRDVPLMSIRNSGFIGRISIQLREHCVIDTHPDSTHTLRIDQPFPELETYARSLDLDSMDSMEHSHIPYLVLLVRALCDWRDAHEGQAPSFEFRDEFKETLRKGKHKYDEENFDEAIGQAFKCWNTSEIPYEVESLLSRDNVKNITASSHNLHILLHTLGIYLQSHPLPPISPSLPDMHSSTESYITLQNMYKRQYQSDLAEYKSVLDKVLDSVGLPSGAVPVTEIESFVKNSGGVDIVNGSPLSAQRDVKGLTREAINEHFADPESENHLAIAEHLAILAAERYRTKHSIWPGTTSDTTADCQILEESIKEMSGLTALPGMAKEAIVEVVRGGFSSLPTTAAFIGGLVAQEAIKLVTDQYSPLDNTVIVDLVKSTTTAFKL</sequence>
<dbReference type="InterPro" id="IPR000594">
    <property type="entry name" value="ThiF_NAD_FAD-bd"/>
</dbReference>
<evidence type="ECO:0000256" key="2">
    <source>
        <dbReference type="ARBA" id="ARBA00006868"/>
    </source>
</evidence>
<gene>
    <name evidence="8" type="ORF">BD324DRAFT_625903</name>
</gene>
<dbReference type="Proteomes" id="UP000193218">
    <property type="component" value="Unassembled WGS sequence"/>
</dbReference>
<evidence type="ECO:0000256" key="3">
    <source>
        <dbReference type="ARBA" id="ARBA00015407"/>
    </source>
</evidence>
<dbReference type="GO" id="GO:0019781">
    <property type="term" value="F:NEDD8 activating enzyme activity"/>
    <property type="evidence" value="ECO:0007669"/>
    <property type="project" value="UniProtKB-UniRule"/>
</dbReference>
<evidence type="ECO:0000313" key="8">
    <source>
        <dbReference type="EMBL" id="ORX37378.1"/>
    </source>
</evidence>
<evidence type="ECO:0000313" key="9">
    <source>
        <dbReference type="Proteomes" id="UP000193218"/>
    </source>
</evidence>
<dbReference type="SUPFAM" id="SSF69572">
    <property type="entry name" value="Activating enzymes of the ubiquitin-like proteins"/>
    <property type="match status" value="1"/>
</dbReference>
<dbReference type="InterPro" id="IPR045886">
    <property type="entry name" value="ThiF/MoeB/HesA"/>
</dbReference>
<evidence type="ECO:0000256" key="6">
    <source>
        <dbReference type="SAM" id="MobiDB-lite"/>
    </source>
</evidence>
<dbReference type="GeneID" id="33557660"/>
<reference evidence="8 9" key="1">
    <citation type="submission" date="2017-03" db="EMBL/GenBank/DDBJ databases">
        <title>Widespread Adenine N6-methylation of Active Genes in Fungi.</title>
        <authorList>
            <consortium name="DOE Joint Genome Institute"/>
            <person name="Mondo S.J."/>
            <person name="Dannebaum R.O."/>
            <person name="Kuo R.C."/>
            <person name="Louie K.B."/>
            <person name="Bewick A.J."/>
            <person name="Labutti K."/>
            <person name="Haridas S."/>
            <person name="Kuo A."/>
            <person name="Salamov A."/>
            <person name="Ahrendt S.R."/>
            <person name="Lau R."/>
            <person name="Bowen B.P."/>
            <person name="Lipzen A."/>
            <person name="Sullivan W."/>
            <person name="Andreopoulos W.B."/>
            <person name="Clum A."/>
            <person name="Lindquist E."/>
            <person name="Daum C."/>
            <person name="Northen T.R."/>
            <person name="Ramamoorthy G."/>
            <person name="Schmitz R.J."/>
            <person name="Gryganskyi A."/>
            <person name="Culley D."/>
            <person name="Magnuson J."/>
            <person name="James T.Y."/>
            <person name="O'Malley M.A."/>
            <person name="Stajich J.E."/>
            <person name="Spatafora J.W."/>
            <person name="Visel A."/>
            <person name="Grigoriev I.V."/>
        </authorList>
    </citation>
    <scope>NUCLEOTIDE SEQUENCE [LARGE SCALE GENOMIC DNA]</scope>
    <source>
        <strain evidence="8 9">NRRL Y-17943</strain>
    </source>
</reference>
<dbReference type="PANTHER" id="PTHR10953">
    <property type="entry name" value="UBIQUITIN-ACTIVATING ENZYME E1"/>
    <property type="match status" value="1"/>
</dbReference>
<dbReference type="OrthoDB" id="1708823at2759"/>
<evidence type="ECO:0000256" key="1">
    <source>
        <dbReference type="ARBA" id="ARBA00005032"/>
    </source>
</evidence>
<name>A0A1Y1UH50_9TREE</name>
<comment type="caution">
    <text evidence="8">The sequence shown here is derived from an EMBL/GenBank/DDBJ whole genome shotgun (WGS) entry which is preliminary data.</text>
</comment>
<dbReference type="RefSeq" id="XP_021871416.1">
    <property type="nucleotide sequence ID" value="XM_022015851.1"/>
</dbReference>
<keyword evidence="9" id="KW-1185">Reference proteome</keyword>
<dbReference type="GO" id="GO:0045116">
    <property type="term" value="P:protein neddylation"/>
    <property type="evidence" value="ECO:0007669"/>
    <property type="project" value="UniProtKB-UniRule"/>
</dbReference>
<dbReference type="InterPro" id="IPR030667">
    <property type="entry name" value="APP-BP1"/>
</dbReference>
<dbReference type="InParanoid" id="A0A1Y1UH50"/>
<dbReference type="UniPathway" id="UPA00885"/>
<evidence type="ECO:0000256" key="4">
    <source>
        <dbReference type="ARBA" id="ARBA00022786"/>
    </source>
</evidence>
<comment type="similarity">
    <text evidence="2 5">Belongs to the ubiquitin-activating E1 family. ULA1 subfamily.</text>
</comment>
<dbReference type="AlphaFoldDB" id="A0A1Y1UH50"/>
<dbReference type="GO" id="GO:0005737">
    <property type="term" value="C:cytoplasm"/>
    <property type="evidence" value="ECO:0007669"/>
    <property type="project" value="TreeGrafter"/>
</dbReference>
<evidence type="ECO:0000256" key="5">
    <source>
        <dbReference type="PIRNR" id="PIRNR039099"/>
    </source>
</evidence>
<dbReference type="Gene3D" id="3.40.50.720">
    <property type="entry name" value="NAD(P)-binding Rossmann-like Domain"/>
    <property type="match status" value="2"/>
</dbReference>
<dbReference type="PANTHER" id="PTHR10953:SF29">
    <property type="entry name" value="NEDD8-ACTIVATING ENZYME E1 REGULATORY SUBUNIT"/>
    <property type="match status" value="1"/>
</dbReference>
<accession>A0A1Y1UH50</accession>
<dbReference type="InterPro" id="IPR035985">
    <property type="entry name" value="Ubiquitin-activating_enz"/>
</dbReference>